<gene>
    <name evidence="1" type="ORF">QH948_08735</name>
</gene>
<evidence type="ECO:0000313" key="1">
    <source>
        <dbReference type="EMBL" id="WGT46248.1"/>
    </source>
</evidence>
<proteinExistence type="predicted"/>
<organism evidence="1 2">
    <name type="scientific">Tessaracoccus lacteus</name>
    <dbReference type="NCBI Taxonomy" id="3041766"/>
    <lineage>
        <taxon>Bacteria</taxon>
        <taxon>Bacillati</taxon>
        <taxon>Actinomycetota</taxon>
        <taxon>Actinomycetes</taxon>
        <taxon>Propionibacteriales</taxon>
        <taxon>Propionibacteriaceae</taxon>
        <taxon>Tessaracoccus</taxon>
    </lineage>
</organism>
<sequence>MTQPTPRSAAPADVRRVELVAETMDGLAGVDQLPLAEQAARLDAAQRTLAAVLSNDPSVAQPGIPGVPR</sequence>
<dbReference type="EMBL" id="CP123967">
    <property type="protein sequence ID" value="WGT46248.1"/>
    <property type="molecule type" value="Genomic_DNA"/>
</dbReference>
<evidence type="ECO:0000313" key="2">
    <source>
        <dbReference type="Proteomes" id="UP001244136"/>
    </source>
</evidence>
<keyword evidence="2" id="KW-1185">Reference proteome</keyword>
<reference evidence="1 2" key="1">
    <citation type="journal article" date="2008" name="Int. J. Syst. Evol. Microbiol.">
        <title>Tessaracoccus flavescens sp. nov., isolated from marine sediment.</title>
        <authorList>
            <person name="Lee D.W."/>
            <person name="Lee S.D."/>
        </authorList>
    </citation>
    <scope>NUCLEOTIDE SEQUENCE [LARGE SCALE GENOMIC DNA]</scope>
    <source>
        <strain evidence="1 2">T21</strain>
    </source>
</reference>
<name>A0ABY8PUW7_9ACTN</name>
<accession>A0ABY8PUW7</accession>
<dbReference type="RefSeq" id="WP_281144058.1">
    <property type="nucleotide sequence ID" value="NZ_CP123967.1"/>
</dbReference>
<protein>
    <submittedName>
        <fullName evidence="1">Uncharacterized protein</fullName>
    </submittedName>
</protein>
<dbReference type="Proteomes" id="UP001244136">
    <property type="component" value="Chromosome"/>
</dbReference>